<dbReference type="EMBL" id="GBRH01239512">
    <property type="protein sequence ID" value="JAD58383.1"/>
    <property type="molecule type" value="Transcribed_RNA"/>
</dbReference>
<accession>A0A0A9B877</accession>
<dbReference type="AlphaFoldDB" id="A0A0A9B877"/>
<name>A0A0A9B877_ARUDO</name>
<evidence type="ECO:0000313" key="1">
    <source>
        <dbReference type="EMBL" id="JAD58383.1"/>
    </source>
</evidence>
<reference evidence="1" key="2">
    <citation type="journal article" date="2015" name="Data Brief">
        <title>Shoot transcriptome of the giant reed, Arundo donax.</title>
        <authorList>
            <person name="Barrero R.A."/>
            <person name="Guerrero F.D."/>
            <person name="Moolhuijzen P."/>
            <person name="Goolsby J.A."/>
            <person name="Tidwell J."/>
            <person name="Bellgard S.E."/>
            <person name="Bellgard M.I."/>
        </authorList>
    </citation>
    <scope>NUCLEOTIDE SEQUENCE</scope>
    <source>
        <tissue evidence="1">Shoot tissue taken approximately 20 cm above the soil surface</tissue>
    </source>
</reference>
<sequence>MLKSQLERIYSQGCKCLTLILVFLRKPNSIPNIEFIVYKV</sequence>
<organism evidence="1">
    <name type="scientific">Arundo donax</name>
    <name type="common">Giant reed</name>
    <name type="synonym">Donax arundinaceus</name>
    <dbReference type="NCBI Taxonomy" id="35708"/>
    <lineage>
        <taxon>Eukaryota</taxon>
        <taxon>Viridiplantae</taxon>
        <taxon>Streptophyta</taxon>
        <taxon>Embryophyta</taxon>
        <taxon>Tracheophyta</taxon>
        <taxon>Spermatophyta</taxon>
        <taxon>Magnoliopsida</taxon>
        <taxon>Liliopsida</taxon>
        <taxon>Poales</taxon>
        <taxon>Poaceae</taxon>
        <taxon>PACMAD clade</taxon>
        <taxon>Arundinoideae</taxon>
        <taxon>Arundineae</taxon>
        <taxon>Arundo</taxon>
    </lineage>
</organism>
<protein>
    <submittedName>
        <fullName evidence="1">Uncharacterized protein</fullName>
    </submittedName>
</protein>
<proteinExistence type="predicted"/>
<reference evidence="1" key="1">
    <citation type="submission" date="2014-09" db="EMBL/GenBank/DDBJ databases">
        <authorList>
            <person name="Magalhaes I.L.F."/>
            <person name="Oliveira U."/>
            <person name="Santos F.R."/>
            <person name="Vidigal T.H.D.A."/>
            <person name="Brescovit A.D."/>
            <person name="Santos A.J."/>
        </authorList>
    </citation>
    <scope>NUCLEOTIDE SEQUENCE</scope>
    <source>
        <tissue evidence="1">Shoot tissue taken approximately 20 cm above the soil surface</tissue>
    </source>
</reference>